<evidence type="ECO:0000313" key="1">
    <source>
        <dbReference type="EMBL" id="RWS05092.1"/>
    </source>
</evidence>
<reference evidence="1 2" key="1">
    <citation type="journal article" date="2018" name="Gigascience">
        <title>Genomes of trombidid mites reveal novel predicted allergens and laterally-transferred genes associated with secondary metabolism.</title>
        <authorList>
            <person name="Dong X."/>
            <person name="Chaisiri K."/>
            <person name="Xia D."/>
            <person name="Armstrong S.D."/>
            <person name="Fang Y."/>
            <person name="Donnelly M.J."/>
            <person name="Kadowaki T."/>
            <person name="McGarry J.W."/>
            <person name="Darby A.C."/>
            <person name="Makepeace B.L."/>
        </authorList>
    </citation>
    <scope>NUCLEOTIDE SEQUENCE [LARGE SCALE GENOMIC DNA]</scope>
    <source>
        <strain evidence="1">UoL-WK</strain>
    </source>
</reference>
<accession>A0A3S3Q855</accession>
<dbReference type="Proteomes" id="UP000285301">
    <property type="component" value="Unassembled WGS sequence"/>
</dbReference>
<gene>
    <name evidence="1" type="ORF">B4U79_06648</name>
</gene>
<sequence length="80" mass="9569">MPMSRVRRISIYSMPAVLLLVWFFKICHREESRFSIAPIANMKCHLNPFHGIHRSAAVNRKFEIFFFRISMSYYFKSHTA</sequence>
<dbReference type="AlphaFoldDB" id="A0A3S3Q855"/>
<dbReference type="EMBL" id="NCKU01005033">
    <property type="protein sequence ID" value="RWS05092.1"/>
    <property type="molecule type" value="Genomic_DNA"/>
</dbReference>
<comment type="caution">
    <text evidence="1">The sequence shown here is derived from an EMBL/GenBank/DDBJ whole genome shotgun (WGS) entry which is preliminary data.</text>
</comment>
<organism evidence="1 2">
    <name type="scientific">Dinothrombium tinctorium</name>
    <dbReference type="NCBI Taxonomy" id="1965070"/>
    <lineage>
        <taxon>Eukaryota</taxon>
        <taxon>Metazoa</taxon>
        <taxon>Ecdysozoa</taxon>
        <taxon>Arthropoda</taxon>
        <taxon>Chelicerata</taxon>
        <taxon>Arachnida</taxon>
        <taxon>Acari</taxon>
        <taxon>Acariformes</taxon>
        <taxon>Trombidiformes</taxon>
        <taxon>Prostigmata</taxon>
        <taxon>Anystina</taxon>
        <taxon>Parasitengona</taxon>
        <taxon>Trombidioidea</taxon>
        <taxon>Trombidiidae</taxon>
        <taxon>Dinothrombium</taxon>
    </lineage>
</organism>
<proteinExistence type="predicted"/>
<evidence type="ECO:0000313" key="2">
    <source>
        <dbReference type="Proteomes" id="UP000285301"/>
    </source>
</evidence>
<protein>
    <submittedName>
        <fullName evidence="1">Uncharacterized protein</fullName>
    </submittedName>
</protein>
<keyword evidence="2" id="KW-1185">Reference proteome</keyword>
<name>A0A3S3Q855_9ACAR</name>